<dbReference type="RefSeq" id="WP_131552570.1">
    <property type="nucleotide sequence ID" value="NZ_SJSK01000002.1"/>
</dbReference>
<comment type="caution">
    <text evidence="1">The sequence shown here is derived from an EMBL/GenBank/DDBJ whole genome shotgun (WGS) entry which is preliminary data.</text>
</comment>
<name>A0A4R0MWJ9_9SPHI</name>
<dbReference type="Proteomes" id="UP000292884">
    <property type="component" value="Unassembled WGS sequence"/>
</dbReference>
<gene>
    <name evidence="1" type="ORF">EZ428_07670</name>
</gene>
<dbReference type="OrthoDB" id="799018at2"/>
<dbReference type="EMBL" id="SJSK01000002">
    <property type="protein sequence ID" value="TCC91631.1"/>
    <property type="molecule type" value="Genomic_DNA"/>
</dbReference>
<evidence type="ECO:0000313" key="2">
    <source>
        <dbReference type="Proteomes" id="UP000292884"/>
    </source>
</evidence>
<protein>
    <submittedName>
        <fullName evidence="1">Uncharacterized protein</fullName>
    </submittedName>
</protein>
<proteinExistence type="predicted"/>
<reference evidence="1 2" key="1">
    <citation type="submission" date="2019-02" db="EMBL/GenBank/DDBJ databases">
        <title>Pedobacter sp. RP-1-13 sp. nov., isolated from Arctic soil.</title>
        <authorList>
            <person name="Dahal R.H."/>
        </authorList>
    </citation>
    <scope>NUCLEOTIDE SEQUENCE [LARGE SCALE GENOMIC DNA]</scope>
    <source>
        <strain evidence="1 2">RP-1-13</strain>
    </source>
</reference>
<accession>A0A4R0MWJ9</accession>
<dbReference type="AlphaFoldDB" id="A0A4R0MWJ9"/>
<sequence>MKTNNIAFMATEYLFHLNNANDENGIMPSENWKLEKVSLTQKLAIEHDYYPTVSVAVDQKSMDDFGDAVLKRINTKYPKIHIKDQLIESQIGADHFIAYSPTRVRR</sequence>
<keyword evidence="2" id="KW-1185">Reference proteome</keyword>
<evidence type="ECO:0000313" key="1">
    <source>
        <dbReference type="EMBL" id="TCC91631.1"/>
    </source>
</evidence>
<organism evidence="1 2">
    <name type="scientific">Pedobacter frigiditerrae</name>
    <dbReference type="NCBI Taxonomy" id="2530452"/>
    <lineage>
        <taxon>Bacteria</taxon>
        <taxon>Pseudomonadati</taxon>
        <taxon>Bacteroidota</taxon>
        <taxon>Sphingobacteriia</taxon>
        <taxon>Sphingobacteriales</taxon>
        <taxon>Sphingobacteriaceae</taxon>
        <taxon>Pedobacter</taxon>
    </lineage>
</organism>